<feature type="transmembrane region" description="Helical" evidence="1">
    <location>
        <begin position="51"/>
        <end position="73"/>
    </location>
</feature>
<protein>
    <submittedName>
        <fullName evidence="3">DUF4405 domain-containing protein</fullName>
    </submittedName>
</protein>
<keyword evidence="1" id="KW-1133">Transmembrane helix</keyword>
<feature type="domain" description="Flavinylation-associated cytochrome" evidence="2">
    <location>
        <begin position="8"/>
        <end position="70"/>
    </location>
</feature>
<dbReference type="InterPro" id="IPR025517">
    <property type="entry name" value="DUF4405"/>
</dbReference>
<feature type="transmembrane region" description="Helical" evidence="1">
    <location>
        <begin position="12"/>
        <end position="31"/>
    </location>
</feature>
<sequence>MKTSLRRIADFTLYFSFCFLLGSGLLMKFSFVKGLGPQTALGLSKPEWCDLHLLAGAVMLCAAILHLALNSQWICNVGAFGKKRLAIFIIALGIILTLFLAFCPVKTCEQSDKHPRMQRFHK</sequence>
<evidence type="ECO:0000313" key="4">
    <source>
        <dbReference type="Proteomes" id="UP001275932"/>
    </source>
</evidence>
<evidence type="ECO:0000313" key="3">
    <source>
        <dbReference type="EMBL" id="MDX8414792.1"/>
    </source>
</evidence>
<accession>A0ABU4WH30</accession>
<gene>
    <name evidence="3" type="ORF">MOX91_01145</name>
</gene>
<organism evidence="3 4">
    <name type="scientific">Intestinicryptomonas porci</name>
    <dbReference type="NCBI Taxonomy" id="2926320"/>
    <lineage>
        <taxon>Bacteria</taxon>
        <taxon>Pseudomonadati</taxon>
        <taxon>Verrucomicrobiota</taxon>
        <taxon>Opitutia</taxon>
        <taxon>Opitutales</taxon>
        <taxon>Intestinicryptomonaceae</taxon>
        <taxon>Intestinicryptomonas</taxon>
    </lineage>
</organism>
<keyword evidence="1" id="KW-0812">Transmembrane</keyword>
<proteinExistence type="predicted"/>
<keyword evidence="1" id="KW-0472">Membrane</keyword>
<name>A0ABU4WH30_9BACT</name>
<keyword evidence="4" id="KW-1185">Reference proteome</keyword>
<dbReference type="Pfam" id="PF14358">
    <property type="entry name" value="DUF4405"/>
    <property type="match status" value="1"/>
</dbReference>
<evidence type="ECO:0000259" key="2">
    <source>
        <dbReference type="Pfam" id="PF14358"/>
    </source>
</evidence>
<dbReference type="Proteomes" id="UP001275932">
    <property type="component" value="Unassembled WGS sequence"/>
</dbReference>
<reference evidence="3 4" key="1">
    <citation type="submission" date="2022-03" db="EMBL/GenBank/DDBJ databases">
        <title>Novel taxa within the pig intestine.</title>
        <authorList>
            <person name="Wylensek D."/>
            <person name="Bishof K."/>
            <person name="Afrizal A."/>
            <person name="Clavel T."/>
        </authorList>
    </citation>
    <scope>NUCLEOTIDE SEQUENCE [LARGE SCALE GENOMIC DNA]</scope>
    <source>
        <strain evidence="3 4">CLA-KB-P66</strain>
    </source>
</reference>
<dbReference type="EMBL" id="JALBUT010000001">
    <property type="protein sequence ID" value="MDX8414792.1"/>
    <property type="molecule type" value="Genomic_DNA"/>
</dbReference>
<comment type="caution">
    <text evidence="3">The sequence shown here is derived from an EMBL/GenBank/DDBJ whole genome shotgun (WGS) entry which is preliminary data.</text>
</comment>
<dbReference type="RefSeq" id="WP_370396239.1">
    <property type="nucleotide sequence ID" value="NZ_JALBUT010000001.1"/>
</dbReference>
<evidence type="ECO:0000256" key="1">
    <source>
        <dbReference type="SAM" id="Phobius"/>
    </source>
</evidence>
<feature type="transmembrane region" description="Helical" evidence="1">
    <location>
        <begin position="85"/>
        <end position="102"/>
    </location>
</feature>